<keyword evidence="6" id="KW-0249">Electron transport</keyword>
<dbReference type="InterPro" id="IPR024167">
    <property type="entry name" value="Cytochrome_c4-like"/>
</dbReference>
<keyword evidence="5" id="KW-0574">Periplasm</keyword>
<evidence type="ECO:0000313" key="11">
    <source>
        <dbReference type="EMBL" id="GAA5158017.1"/>
    </source>
</evidence>
<dbReference type="Pfam" id="PF00034">
    <property type="entry name" value="Cytochrom_C"/>
    <property type="match status" value="2"/>
</dbReference>
<evidence type="ECO:0000256" key="1">
    <source>
        <dbReference type="ARBA" id="ARBA00004418"/>
    </source>
</evidence>
<evidence type="ECO:0000256" key="5">
    <source>
        <dbReference type="ARBA" id="ARBA00022764"/>
    </source>
</evidence>
<evidence type="ECO:0000256" key="2">
    <source>
        <dbReference type="ARBA" id="ARBA00022448"/>
    </source>
</evidence>
<dbReference type="InterPro" id="IPR009056">
    <property type="entry name" value="Cyt_c-like_dom"/>
</dbReference>
<comment type="caution">
    <text evidence="11">The sequence shown here is derived from an EMBL/GenBank/DDBJ whole genome shotgun (WGS) entry which is preliminary data.</text>
</comment>
<dbReference type="Proteomes" id="UP001500547">
    <property type="component" value="Unassembled WGS sequence"/>
</dbReference>
<reference evidence="12" key="1">
    <citation type="journal article" date="2019" name="Int. J. Syst. Evol. Microbiol.">
        <title>The Global Catalogue of Microorganisms (GCM) 10K type strain sequencing project: providing services to taxonomists for standard genome sequencing and annotation.</title>
        <authorList>
            <consortium name="The Broad Institute Genomics Platform"/>
            <consortium name="The Broad Institute Genome Sequencing Center for Infectious Disease"/>
            <person name="Wu L."/>
            <person name="Ma J."/>
        </authorList>
    </citation>
    <scope>NUCLEOTIDE SEQUENCE [LARGE SCALE GENOMIC DNA]</scope>
    <source>
        <strain evidence="12">JCM 18715</strain>
    </source>
</reference>
<evidence type="ECO:0000256" key="8">
    <source>
        <dbReference type="PROSITE-ProRule" id="PRU00433"/>
    </source>
</evidence>
<keyword evidence="3 8" id="KW-0349">Heme</keyword>
<feature type="chain" id="PRO_5047085218" evidence="9">
    <location>
        <begin position="22"/>
        <end position="213"/>
    </location>
</feature>
<evidence type="ECO:0000259" key="10">
    <source>
        <dbReference type="PROSITE" id="PS51007"/>
    </source>
</evidence>
<gene>
    <name evidence="11" type="ORF">GCM10025770_02080</name>
</gene>
<name>A0ABP9QBN0_9RHOO</name>
<dbReference type="InterPro" id="IPR036909">
    <property type="entry name" value="Cyt_c-like_dom_sf"/>
</dbReference>
<dbReference type="PANTHER" id="PTHR33751:SF9">
    <property type="entry name" value="CYTOCHROME C4"/>
    <property type="match status" value="1"/>
</dbReference>
<evidence type="ECO:0000256" key="9">
    <source>
        <dbReference type="SAM" id="SignalP"/>
    </source>
</evidence>
<keyword evidence="2" id="KW-0813">Transport</keyword>
<accession>A0ABP9QBN0</accession>
<proteinExistence type="predicted"/>
<protein>
    <submittedName>
        <fullName evidence="11">C-type cytochrome</fullName>
    </submittedName>
</protein>
<evidence type="ECO:0000256" key="6">
    <source>
        <dbReference type="ARBA" id="ARBA00022982"/>
    </source>
</evidence>
<comment type="subcellular location">
    <subcellularLocation>
        <location evidence="1">Periplasm</location>
    </subcellularLocation>
</comment>
<feature type="domain" description="Cytochrome c" evidence="10">
    <location>
        <begin position="28"/>
        <end position="112"/>
    </location>
</feature>
<dbReference type="InterPro" id="IPR050597">
    <property type="entry name" value="Cytochrome_c_Oxidase_Subunit"/>
</dbReference>
<keyword evidence="4 8" id="KW-0479">Metal-binding</keyword>
<feature type="signal peptide" evidence="9">
    <location>
        <begin position="1"/>
        <end position="21"/>
    </location>
</feature>
<organism evidence="11 12">
    <name type="scientific">Viridibacterium curvum</name>
    <dbReference type="NCBI Taxonomy" id="1101404"/>
    <lineage>
        <taxon>Bacteria</taxon>
        <taxon>Pseudomonadati</taxon>
        <taxon>Pseudomonadota</taxon>
        <taxon>Betaproteobacteria</taxon>
        <taxon>Rhodocyclales</taxon>
        <taxon>Rhodocyclaceae</taxon>
        <taxon>Viridibacterium</taxon>
    </lineage>
</organism>
<evidence type="ECO:0000313" key="12">
    <source>
        <dbReference type="Proteomes" id="UP001500547"/>
    </source>
</evidence>
<dbReference type="EMBL" id="BAABLD010000001">
    <property type="protein sequence ID" value="GAA5158017.1"/>
    <property type="molecule type" value="Genomic_DNA"/>
</dbReference>
<dbReference type="Gene3D" id="1.10.760.10">
    <property type="entry name" value="Cytochrome c-like domain"/>
    <property type="match status" value="2"/>
</dbReference>
<dbReference type="SUPFAM" id="SSF46626">
    <property type="entry name" value="Cytochrome c"/>
    <property type="match status" value="2"/>
</dbReference>
<dbReference type="PROSITE" id="PS51007">
    <property type="entry name" value="CYTC"/>
    <property type="match status" value="2"/>
</dbReference>
<feature type="domain" description="Cytochrome c" evidence="10">
    <location>
        <begin position="123"/>
        <end position="213"/>
    </location>
</feature>
<evidence type="ECO:0000256" key="4">
    <source>
        <dbReference type="ARBA" id="ARBA00022723"/>
    </source>
</evidence>
<keyword evidence="9" id="KW-0732">Signal</keyword>
<dbReference type="PIRSF" id="PIRSF000005">
    <property type="entry name" value="Cytochrome_c4"/>
    <property type="match status" value="1"/>
</dbReference>
<evidence type="ECO:0000256" key="3">
    <source>
        <dbReference type="ARBA" id="ARBA00022617"/>
    </source>
</evidence>
<dbReference type="PANTHER" id="PTHR33751">
    <property type="entry name" value="CBB3-TYPE CYTOCHROME C OXIDASE SUBUNIT FIXP"/>
    <property type="match status" value="1"/>
</dbReference>
<evidence type="ECO:0000256" key="7">
    <source>
        <dbReference type="ARBA" id="ARBA00023004"/>
    </source>
</evidence>
<sequence>MIKRSLTLVAAGLLFSQVSLAETTKAPLDPAKAKQTAETTCGACHGADGNSVIPVNPSLAGQHPDYLIKQLNNFKSINGKPAERANPVMGGMAAPLSADDIKALAAYFSQQKLKPAVAAGKKESLELGQKIWRAGDASRGIAACAGCHGPAGAGIPAQYPRLSGQHAAYTEAQLKSFRDSVRANDPNGMMRTIALRMTEAEIKAVSDYAAGLR</sequence>
<dbReference type="RefSeq" id="WP_345530961.1">
    <property type="nucleotide sequence ID" value="NZ_BAABLD010000001.1"/>
</dbReference>
<keyword evidence="7 8" id="KW-0408">Iron</keyword>
<keyword evidence="12" id="KW-1185">Reference proteome</keyword>